<evidence type="ECO:0000313" key="1">
    <source>
        <dbReference type="Proteomes" id="UP000095286"/>
    </source>
</evidence>
<dbReference type="WBParaSite" id="RSKR_0000482000.1">
    <property type="protein sequence ID" value="RSKR_0000482000.1"/>
    <property type="gene ID" value="RSKR_0000482000"/>
</dbReference>
<evidence type="ECO:0000313" key="2">
    <source>
        <dbReference type="WBParaSite" id="RSKR_0000482000.1"/>
    </source>
</evidence>
<name>A0AC35TV15_9BILA</name>
<organism evidence="1 2">
    <name type="scientific">Rhabditophanes sp. KR3021</name>
    <dbReference type="NCBI Taxonomy" id="114890"/>
    <lineage>
        <taxon>Eukaryota</taxon>
        <taxon>Metazoa</taxon>
        <taxon>Ecdysozoa</taxon>
        <taxon>Nematoda</taxon>
        <taxon>Chromadorea</taxon>
        <taxon>Rhabditida</taxon>
        <taxon>Tylenchina</taxon>
        <taxon>Panagrolaimomorpha</taxon>
        <taxon>Strongyloidoidea</taxon>
        <taxon>Alloionematidae</taxon>
        <taxon>Rhabditophanes</taxon>
    </lineage>
</organism>
<reference evidence="2" key="1">
    <citation type="submission" date="2016-11" db="UniProtKB">
        <authorList>
            <consortium name="WormBaseParasite"/>
        </authorList>
    </citation>
    <scope>IDENTIFICATION</scope>
    <source>
        <strain evidence="2">KR3021</strain>
    </source>
</reference>
<sequence>MAWLTYLAVFAITAVSIAVAGQVDVGNSCSVASTSTCKSGFVCAKTTEVCVTICTSPSQCPDKTCAIQDEGGTGTLNKSNYCLSAQDKTNKDYCDATTNKPGFTCNFLTLRLQKVVIPTGILKVGQKCDTANLICDPELVCNTFQSVPKCSKPCQTSSDCGFGAIESDCAVVTDSIHKACKPPSNTKLNACLDDVPPSCNANAYCNPFSLHCEVKKNIGDTCSQIYPQCNDRLICNPTVLDKNTPTCTAACDTKFACYSSDGSFNRCSNESLPQQIATGYCIVNKAKQCTKDSNCGSGKKCNKFVLQCTI</sequence>
<proteinExistence type="predicted"/>
<dbReference type="Proteomes" id="UP000095286">
    <property type="component" value="Unplaced"/>
</dbReference>
<accession>A0AC35TV15</accession>
<protein>
    <submittedName>
        <fullName evidence="2">TIL domain-containing protein</fullName>
    </submittedName>
</protein>